<feature type="domain" description="NERD" evidence="1">
    <location>
        <begin position="12"/>
        <end position="112"/>
    </location>
</feature>
<dbReference type="Pfam" id="PF13604">
    <property type="entry name" value="AAA_30"/>
    <property type="match status" value="1"/>
</dbReference>
<dbReference type="EMBL" id="JBHSMX010000057">
    <property type="protein sequence ID" value="MFC5522739.1"/>
    <property type="molecule type" value="Genomic_DNA"/>
</dbReference>
<dbReference type="InterPro" id="IPR011528">
    <property type="entry name" value="NERD"/>
</dbReference>
<dbReference type="InterPro" id="IPR027417">
    <property type="entry name" value="P-loop_NTPase"/>
</dbReference>
<dbReference type="Proteomes" id="UP001596084">
    <property type="component" value="Unassembled WGS sequence"/>
</dbReference>
<dbReference type="RefSeq" id="WP_068835688.1">
    <property type="nucleotide sequence ID" value="NZ_JBHSMX010000057.1"/>
</dbReference>
<name>A0ABW0QEW4_9BURK</name>
<reference evidence="3" key="1">
    <citation type="journal article" date="2019" name="Int. J. Syst. Evol. Microbiol.">
        <title>The Global Catalogue of Microorganisms (GCM) 10K type strain sequencing project: providing services to taxonomists for standard genome sequencing and annotation.</title>
        <authorList>
            <consortium name="The Broad Institute Genomics Platform"/>
            <consortium name="The Broad Institute Genome Sequencing Center for Infectious Disease"/>
            <person name="Wu L."/>
            <person name="Ma J."/>
        </authorList>
    </citation>
    <scope>NUCLEOTIDE SEQUENCE [LARGE SCALE GENOMIC DNA]</scope>
    <source>
        <strain evidence="3">CGMCC 4.7277</strain>
    </source>
</reference>
<dbReference type="SUPFAM" id="SSF52540">
    <property type="entry name" value="P-loop containing nucleoside triphosphate hydrolases"/>
    <property type="match status" value="1"/>
</dbReference>
<comment type="caution">
    <text evidence="2">The sequence shown here is derived from an EMBL/GenBank/DDBJ whole genome shotgun (WGS) entry which is preliminary data.</text>
</comment>
<gene>
    <name evidence="2" type="ORF">ACFPP7_17755</name>
</gene>
<evidence type="ECO:0000259" key="1">
    <source>
        <dbReference type="Pfam" id="PF08378"/>
    </source>
</evidence>
<sequence length="815" mass="91064">MIPSVGPAETDSAAERRIYHLLKKGLSNDFVVIHSLPWLCSSVRAIDRDYPPTGEIDFLIVHEALGILAVEVKGGVHRTEGATFVHVKSGRSSHPVRQARKNAHGLARWLGHDPSLRFRIGYGFIFPDSSFGDQVIDAAMVDASVSPRESIFVDRSGMADLGLHIQRIMRFWRAANSSSPLGSARKAKLVQTLCPEFDGTPNWASRVEYDNRMWLRLTQEQSRVVDTAVSSARLVVSGWPGTGKTLIGIELARRLAMGGQRVLGLTLNNLLAKHWRAEIEITGGVVSTWHSFCAAASRKLHGDVVRNQEWMDTGCLDDLLAADRQGLVPQFDVLIIDEAQTLKPMWCDWLARHFEAKKIVAFCDETQLFAFEKERVSVQDLCKCFGTKEPFSLTIPLRSPKVVTDHLLRIKTPTYQVFSPRDLEPEALQERVVTDVGKAVDLVLAELEAQGLRREDVVVLSKYAAVAEYQGHERYETVSRFRGLESPAIVIAWAETMDDVELFCAYSRATTVCVALYDAESLGFRAPSGRFHELILAEPRNAELAQETSEQASTRFIMANHVQSVPLSLQSASIRWCPDWGAWLVDRQDNDEAAELWIDYLVCHHRWPVYAWTDKSRREVQFSMPVDDADRGNGGSPHRLGSCEDCDAVVPFQREALSDTWHCQACVAKSEDRGEPTSQLFDLLREYDQLLCSGTTENKDELVRLPLSLAALGARRLARKNAGYQCTQLEMLPTGTIVFRAAMAFVYARISLLSEGTLLVLDRLAEATGRYVLPPGVTAALWRNRIALALGRSYTQELLTKAGKGRYRISRPSKS</sequence>
<keyword evidence="3" id="KW-1185">Reference proteome</keyword>
<organism evidence="2 3">
    <name type="scientific">Polaromonas jejuensis</name>
    <dbReference type="NCBI Taxonomy" id="457502"/>
    <lineage>
        <taxon>Bacteria</taxon>
        <taxon>Pseudomonadati</taxon>
        <taxon>Pseudomonadota</taxon>
        <taxon>Betaproteobacteria</taxon>
        <taxon>Burkholderiales</taxon>
        <taxon>Comamonadaceae</taxon>
        <taxon>Polaromonas</taxon>
    </lineage>
</organism>
<protein>
    <submittedName>
        <fullName evidence="2">AAA family ATPase</fullName>
    </submittedName>
</protein>
<accession>A0ABW0QEW4</accession>
<dbReference type="Pfam" id="PF08378">
    <property type="entry name" value="NERD"/>
    <property type="match status" value="1"/>
</dbReference>
<proteinExistence type="predicted"/>
<evidence type="ECO:0000313" key="2">
    <source>
        <dbReference type="EMBL" id="MFC5522739.1"/>
    </source>
</evidence>
<dbReference type="Gene3D" id="3.40.50.300">
    <property type="entry name" value="P-loop containing nucleotide triphosphate hydrolases"/>
    <property type="match status" value="1"/>
</dbReference>
<evidence type="ECO:0000313" key="3">
    <source>
        <dbReference type="Proteomes" id="UP001596084"/>
    </source>
</evidence>